<evidence type="ECO:0000313" key="1">
    <source>
        <dbReference type="EMBL" id="MBD8271671.1"/>
    </source>
</evidence>
<organism evidence="1 2">
    <name type="scientific">Pseudomonas fluorescens</name>
    <dbReference type="NCBI Taxonomy" id="294"/>
    <lineage>
        <taxon>Bacteria</taxon>
        <taxon>Pseudomonadati</taxon>
        <taxon>Pseudomonadota</taxon>
        <taxon>Gammaproteobacteria</taxon>
        <taxon>Pseudomonadales</taxon>
        <taxon>Pseudomonadaceae</taxon>
        <taxon>Pseudomonas</taxon>
    </lineage>
</organism>
<dbReference type="EMBL" id="JACYNJ010000012">
    <property type="protein sequence ID" value="MBD8271671.1"/>
    <property type="molecule type" value="Genomic_DNA"/>
</dbReference>
<dbReference type="RefSeq" id="WP_029290810.1">
    <property type="nucleotide sequence ID" value="NZ_JACYNJ010000012.1"/>
</dbReference>
<name>A0AAE2U3B5_PSEFL</name>
<accession>A0AAE2U3B5</accession>
<reference evidence="1" key="1">
    <citation type="journal article" date="2020" name="FEMS Microbiol. Ecol.">
        <title>Temporal dynamics of bacterial communities during seed development and maturation.</title>
        <authorList>
            <person name="Chesneau G."/>
            <person name="Torres-Cortes G."/>
            <person name="Briand M."/>
            <person name="Darrasse A."/>
            <person name="Preveaux A."/>
            <person name="Marais C."/>
            <person name="Jacques M.A."/>
            <person name="Shade A."/>
            <person name="Barret M."/>
        </authorList>
    </citation>
    <scope>NUCLEOTIDE SEQUENCE</scope>
    <source>
        <strain evidence="1">CFBP13533</strain>
    </source>
</reference>
<dbReference type="GeneID" id="99640618"/>
<proteinExistence type="predicted"/>
<comment type="caution">
    <text evidence="1">The sequence shown here is derived from an EMBL/GenBank/DDBJ whole genome shotgun (WGS) entry which is preliminary data.</text>
</comment>
<protein>
    <submittedName>
        <fullName evidence="1">Uncharacterized protein</fullName>
    </submittedName>
</protein>
<sequence length="102" mass="11343">MKIEPTIHNSYEMIITACHKRITSNSPAVQLADVMIGAAIEMAQRITGRISNGLEPEAVLRLYADDQLIHMLPSLDIEDQIAFREVTQASALIDCYAKHFSS</sequence>
<evidence type="ECO:0000313" key="2">
    <source>
        <dbReference type="Proteomes" id="UP000610293"/>
    </source>
</evidence>
<dbReference type="Proteomes" id="UP000610293">
    <property type="component" value="Unassembled WGS sequence"/>
</dbReference>
<gene>
    <name evidence="1" type="ORF">IFU03_18135</name>
</gene>
<dbReference type="AlphaFoldDB" id="A0AAE2U3B5"/>